<evidence type="ECO:0000256" key="3">
    <source>
        <dbReference type="ARBA" id="ARBA00048741"/>
    </source>
</evidence>
<feature type="compositionally biased region" description="Polar residues" evidence="4">
    <location>
        <begin position="10"/>
        <end position="30"/>
    </location>
</feature>
<dbReference type="Proteomes" id="UP001596114">
    <property type="component" value="Unassembled WGS sequence"/>
</dbReference>
<dbReference type="SUPFAM" id="SSF52402">
    <property type="entry name" value="Adenine nucleotide alpha hydrolases-like"/>
    <property type="match status" value="1"/>
</dbReference>
<evidence type="ECO:0000256" key="4">
    <source>
        <dbReference type="SAM" id="MobiDB-lite"/>
    </source>
</evidence>
<proteinExistence type="predicted"/>
<dbReference type="PANTHER" id="PTHR43284">
    <property type="entry name" value="ASPARAGINE SYNTHETASE (GLUTAMINE-HYDROLYZING)"/>
    <property type="match status" value="1"/>
</dbReference>
<dbReference type="InterPro" id="IPR029055">
    <property type="entry name" value="Ntn_hydrolases_N"/>
</dbReference>
<evidence type="ECO:0000256" key="2">
    <source>
        <dbReference type="ARBA" id="ARBA00012737"/>
    </source>
</evidence>
<gene>
    <name evidence="5" type="ORF">ACFPPA_00910</name>
</gene>
<dbReference type="Gene3D" id="3.60.20.10">
    <property type="entry name" value="Glutamine Phosphoribosylpyrophosphate, subunit 1, domain 1"/>
    <property type="match status" value="1"/>
</dbReference>
<protein>
    <recommendedName>
        <fullName evidence="2">asparagine synthase (glutamine-hydrolyzing)</fullName>
        <ecNumber evidence="2">6.3.5.4</ecNumber>
    </recommendedName>
</protein>
<evidence type="ECO:0000313" key="6">
    <source>
        <dbReference type="Proteomes" id="UP001596114"/>
    </source>
</evidence>
<comment type="catalytic activity">
    <reaction evidence="3">
        <text>L-aspartate + L-glutamine + ATP + H2O = L-asparagine + L-glutamate + AMP + diphosphate + H(+)</text>
        <dbReference type="Rhea" id="RHEA:12228"/>
        <dbReference type="ChEBI" id="CHEBI:15377"/>
        <dbReference type="ChEBI" id="CHEBI:15378"/>
        <dbReference type="ChEBI" id="CHEBI:29985"/>
        <dbReference type="ChEBI" id="CHEBI:29991"/>
        <dbReference type="ChEBI" id="CHEBI:30616"/>
        <dbReference type="ChEBI" id="CHEBI:33019"/>
        <dbReference type="ChEBI" id="CHEBI:58048"/>
        <dbReference type="ChEBI" id="CHEBI:58359"/>
        <dbReference type="ChEBI" id="CHEBI:456215"/>
        <dbReference type="EC" id="6.3.5.4"/>
    </reaction>
</comment>
<evidence type="ECO:0000256" key="1">
    <source>
        <dbReference type="ARBA" id="ARBA00005187"/>
    </source>
</evidence>
<accession>A0ABW0QKZ4</accession>
<dbReference type="InterPro" id="IPR014729">
    <property type="entry name" value="Rossmann-like_a/b/a_fold"/>
</dbReference>
<dbReference type="EC" id="6.3.5.4" evidence="2"/>
<dbReference type="Gene3D" id="3.40.50.620">
    <property type="entry name" value="HUPs"/>
    <property type="match status" value="1"/>
</dbReference>
<comment type="pathway">
    <text evidence="1">Amino-acid biosynthesis; L-asparagine biosynthesis; L-asparagine from L-aspartate (L-Gln route): step 1/1.</text>
</comment>
<dbReference type="EMBL" id="JBHSNF010000001">
    <property type="protein sequence ID" value="MFC5524292.1"/>
    <property type="molecule type" value="Genomic_DNA"/>
</dbReference>
<feature type="region of interest" description="Disordered" evidence="4">
    <location>
        <begin position="1"/>
        <end position="41"/>
    </location>
</feature>
<comment type="caution">
    <text evidence="5">The sequence shown here is derived from an EMBL/GenBank/DDBJ whole genome shotgun (WGS) entry which is preliminary data.</text>
</comment>
<organism evidence="5 6">
    <name type="scientific">Rhodanobacter ginsengisoli</name>
    <dbReference type="NCBI Taxonomy" id="418646"/>
    <lineage>
        <taxon>Bacteria</taxon>
        <taxon>Pseudomonadati</taxon>
        <taxon>Pseudomonadota</taxon>
        <taxon>Gammaproteobacteria</taxon>
        <taxon>Lysobacterales</taxon>
        <taxon>Rhodanobacteraceae</taxon>
        <taxon>Rhodanobacter</taxon>
    </lineage>
</organism>
<keyword evidence="6" id="KW-1185">Reference proteome</keyword>
<dbReference type="InterPro" id="IPR051786">
    <property type="entry name" value="ASN_synthetase/amidase"/>
</dbReference>
<evidence type="ECO:0000313" key="5">
    <source>
        <dbReference type="EMBL" id="MFC5524292.1"/>
    </source>
</evidence>
<dbReference type="RefSeq" id="WP_377316354.1">
    <property type="nucleotide sequence ID" value="NZ_JBHSNF010000001.1"/>
</dbReference>
<dbReference type="PANTHER" id="PTHR43284:SF1">
    <property type="entry name" value="ASPARAGINE SYNTHETASE"/>
    <property type="match status" value="1"/>
</dbReference>
<sequence>MQTEYMPMRTSVTKSDLSTSSGPLRASRQTAPDAGGAAQPDVDCAGAIDNPYFLVRKRGERIETRGRSTAEFGHQIPSTTHHVADGIFAHWHWDGTRLAVKNDRYGFYPLFWFSPPGGGVCISSSLVSLLEQGAPTELDIEALSVFFRLGFYVGDDTPFSGIKTVPPNAVFEWENGKLECHGRYPQTLNATALSRDEAIDRYIDLFAKAMAKRAPDSDAFAVPISGGRDSRHILLELHRTGFEPGACVSALDNPPDPNEDARVAAALCQKLRLDLVIVNQQLSAFSAEVRKNPKTHFCTLAHGWYLALADSLNGRFGCVYDGIAGDVLTQSKFLNPQLDTAFRTRDVNAICDALLSRQTAGYSGIRGLLKGDLKAAMEPGVATKRLAMEVEKHLDGPNPVASFILWNRTRRAIALAPYSLLADIPRVYAPFLDHDLFDFLTTLPSSMLLDHSFHDDTIARAYPNFANFPYVDKAAPPADDTKVRARFLADAARMFLLKRPSGLMKNLLPRAKMLTSVLSLGHINPWVSPFILYLDQIETLMEKKRRVPSD</sequence>
<dbReference type="SUPFAM" id="SSF56235">
    <property type="entry name" value="N-terminal nucleophile aminohydrolases (Ntn hydrolases)"/>
    <property type="match status" value="1"/>
</dbReference>
<reference evidence="6" key="1">
    <citation type="journal article" date="2019" name="Int. J. Syst. Evol. Microbiol.">
        <title>The Global Catalogue of Microorganisms (GCM) 10K type strain sequencing project: providing services to taxonomists for standard genome sequencing and annotation.</title>
        <authorList>
            <consortium name="The Broad Institute Genomics Platform"/>
            <consortium name="The Broad Institute Genome Sequencing Center for Infectious Disease"/>
            <person name="Wu L."/>
            <person name="Ma J."/>
        </authorList>
    </citation>
    <scope>NUCLEOTIDE SEQUENCE [LARGE SCALE GENOMIC DNA]</scope>
    <source>
        <strain evidence="6">CGMCC 1.16619</strain>
    </source>
</reference>
<name>A0ABW0QKZ4_9GAMM</name>